<dbReference type="InterPro" id="IPR009003">
    <property type="entry name" value="Peptidase_S1_PA"/>
</dbReference>
<dbReference type="GO" id="GO:0043171">
    <property type="term" value="P:peptide catabolic process"/>
    <property type="evidence" value="ECO:0007669"/>
    <property type="project" value="UniProtKB-UniRule"/>
</dbReference>
<dbReference type="GO" id="GO:0006508">
    <property type="term" value="P:proteolysis"/>
    <property type="evidence" value="ECO:0007669"/>
    <property type="project" value="UniProtKB-KW"/>
</dbReference>
<keyword evidence="2 7" id="KW-0031">Aminopeptidase</keyword>
<dbReference type="InterPro" id="IPR019500">
    <property type="entry name" value="Pep_S46"/>
</dbReference>
<dbReference type="Pfam" id="PF10459">
    <property type="entry name" value="Peptidase_S46"/>
    <property type="match status" value="1"/>
</dbReference>
<name>A0A291R0T3_9BACT</name>
<reference evidence="9 10" key="1">
    <citation type="submission" date="2017-10" db="EMBL/GenBank/DDBJ databases">
        <title>Paenichitinophaga pekingensis gen. nov., sp. nov., isolated from activated sludge.</title>
        <authorList>
            <person name="Jin D."/>
            <person name="Kong X."/>
            <person name="Deng Y."/>
            <person name="Bai Z."/>
        </authorList>
    </citation>
    <scope>NUCLEOTIDE SEQUENCE [LARGE SCALE GENOMIC DNA]</scope>
    <source>
        <strain evidence="9 10">13</strain>
    </source>
</reference>
<keyword evidence="6 7" id="KW-0720">Serine protease</keyword>
<sequence length="734" mass="83388">MLRFVKGLLFASCLLLQQAASATEGMWLPQLLGQLNEKEMKAMGMKISAADIYNVNRGSLKDAIVSFGGFCTGEVISSQGLLLTNHHCGYRSIQQHSSVGSNYLADGFWAMNRQQELPNPGLTATFIVRIEDITKQALAGVQNGMDEKDRAALINKNIEALKPSIKKEAYQDVLVKPMFEGNQYFLFVTQTYKDIRLVGAPPSSIGKFGADTDNWMWPRHTGDFSLFRIYAGKDGLPAEYAADNVPLSPKHFLPISIDGIEKNDFTMVFGFPGRTNEYLPSEGMRLIVEGQDPARVSMRDAALKIIDGFMREDEQIKIQYAAKYASTANGWKKWIGEMQGVERTKGLDRKVAYETEYTKRLNNNNALKQLYAGVLDSLNALYIKAGPYVVAQDYYNELTRNIELFSFSNRLLNMLNKVKKDGPDSYTEHKELLLKTMKGIFQDYSMKVDQQVAVALLDLYFSTVKSRYIGGEAYQIWMENNKDGKMTANKIFALTALSSYEKFEAFLDQPYEKIQNLVYQDPATRFMMALRNGFVENVYNVNKDIQDEIDQLQRVYMKAQMEVMNERRFYPDANSTMRITYGKVDGYSPRDAVQYNISTTLEGVMEKYKPGDYEFDVPGKLRDLYRDKDYGPYKRSDGKMPVCFIASNHTTGGNSGSPALDAYGNLVGLNFDRTWEGTMSDINYDAKICRNIMVDIRYVLFIIDKYAGAKHLVDEMKLVHPKAKVRPMMERKRA</sequence>
<dbReference type="Proteomes" id="UP000220133">
    <property type="component" value="Chromosome"/>
</dbReference>
<dbReference type="GO" id="GO:0070009">
    <property type="term" value="F:serine-type aminopeptidase activity"/>
    <property type="evidence" value="ECO:0007669"/>
    <property type="project" value="UniProtKB-UniRule"/>
</dbReference>
<keyword evidence="5 7" id="KW-0378">Hydrolase</keyword>
<dbReference type="SUPFAM" id="SSF50494">
    <property type="entry name" value="Trypsin-like serine proteases"/>
    <property type="match status" value="1"/>
</dbReference>
<feature type="signal peptide" evidence="7">
    <location>
        <begin position="1"/>
        <end position="22"/>
    </location>
</feature>
<gene>
    <name evidence="9" type="ORF">COR50_12100</name>
</gene>
<keyword evidence="10" id="KW-1185">Reference proteome</keyword>
<keyword evidence="3 7" id="KW-0645">Protease</keyword>
<feature type="chain" id="PRO_5023104578" description="Dipeptidyl-peptidase" evidence="7">
    <location>
        <begin position="23"/>
        <end position="734"/>
    </location>
</feature>
<proteinExistence type="inferred from homology"/>
<evidence type="ECO:0000313" key="9">
    <source>
        <dbReference type="EMBL" id="ATL49846.1"/>
    </source>
</evidence>
<dbReference type="KEGG" id="cbae:COR50_12100"/>
<organism evidence="9 10">
    <name type="scientific">Chitinophaga caeni</name>
    <dbReference type="NCBI Taxonomy" id="2029983"/>
    <lineage>
        <taxon>Bacteria</taxon>
        <taxon>Pseudomonadati</taxon>
        <taxon>Bacteroidota</taxon>
        <taxon>Chitinophagia</taxon>
        <taxon>Chitinophagales</taxon>
        <taxon>Chitinophagaceae</taxon>
        <taxon>Chitinophaga</taxon>
    </lineage>
</organism>
<evidence type="ECO:0000256" key="2">
    <source>
        <dbReference type="ARBA" id="ARBA00022438"/>
    </source>
</evidence>
<comment type="function">
    <text evidence="7">Catalyzes the removal of dipeptides from the N-terminus of oligopeptides.</text>
</comment>
<dbReference type="RefSeq" id="WP_098196212.1">
    <property type="nucleotide sequence ID" value="NZ_CP023777.1"/>
</dbReference>
<keyword evidence="4 7" id="KW-0732">Signal</keyword>
<feature type="coiled-coil region" evidence="8">
    <location>
        <begin position="535"/>
        <end position="562"/>
    </location>
</feature>
<evidence type="ECO:0000256" key="4">
    <source>
        <dbReference type="ARBA" id="ARBA00022729"/>
    </source>
</evidence>
<dbReference type="EMBL" id="CP023777">
    <property type="protein sequence ID" value="ATL49846.1"/>
    <property type="molecule type" value="Genomic_DNA"/>
</dbReference>
<evidence type="ECO:0000256" key="5">
    <source>
        <dbReference type="ARBA" id="ARBA00022801"/>
    </source>
</evidence>
<evidence type="ECO:0000256" key="6">
    <source>
        <dbReference type="ARBA" id="ARBA00022825"/>
    </source>
</evidence>
<comment type="similarity">
    <text evidence="1 7">Belongs to the peptidase S46 family.</text>
</comment>
<dbReference type="PANTHER" id="PTHR38469">
    <property type="entry name" value="PERIPLASMIC PEPTIDASE SUBFAMILY S1B"/>
    <property type="match status" value="1"/>
</dbReference>
<evidence type="ECO:0000256" key="3">
    <source>
        <dbReference type="ARBA" id="ARBA00022670"/>
    </source>
</evidence>
<evidence type="ECO:0000256" key="7">
    <source>
        <dbReference type="RuleBase" id="RU366067"/>
    </source>
</evidence>
<keyword evidence="8" id="KW-0175">Coiled coil</keyword>
<evidence type="ECO:0000313" key="10">
    <source>
        <dbReference type="Proteomes" id="UP000220133"/>
    </source>
</evidence>
<accession>A0A291R0T3</accession>
<evidence type="ECO:0000256" key="1">
    <source>
        <dbReference type="ARBA" id="ARBA00010491"/>
    </source>
</evidence>
<dbReference type="EC" id="3.4.14.-" evidence="7"/>
<evidence type="ECO:0000256" key="8">
    <source>
        <dbReference type="SAM" id="Coils"/>
    </source>
</evidence>
<protein>
    <recommendedName>
        <fullName evidence="7">Dipeptidyl-peptidase</fullName>
        <ecNumber evidence="7">3.4.14.-</ecNumber>
    </recommendedName>
</protein>
<dbReference type="GO" id="GO:0008239">
    <property type="term" value="F:dipeptidyl-peptidase activity"/>
    <property type="evidence" value="ECO:0007669"/>
    <property type="project" value="UniProtKB-UniRule"/>
</dbReference>
<dbReference type="PANTHER" id="PTHR38469:SF1">
    <property type="entry name" value="PERIPLASMIC PEPTIDASE SUBFAMILY S1B"/>
    <property type="match status" value="1"/>
</dbReference>
<dbReference type="OrthoDB" id="9805367at2"/>
<dbReference type="AlphaFoldDB" id="A0A291R0T3"/>